<evidence type="ECO:0000256" key="7">
    <source>
        <dbReference type="SAM" id="Phobius"/>
    </source>
</evidence>
<comment type="subcellular location">
    <subcellularLocation>
        <location evidence="1">Membrane</location>
        <topology evidence="1">Multi-pass membrane protein</topology>
    </subcellularLocation>
</comment>
<feature type="compositionally biased region" description="Polar residues" evidence="6">
    <location>
        <begin position="23"/>
        <end position="33"/>
    </location>
</feature>
<feature type="transmembrane region" description="Helical" evidence="7">
    <location>
        <begin position="530"/>
        <end position="548"/>
    </location>
</feature>
<keyword evidence="5 7" id="KW-0472">Membrane</keyword>
<dbReference type="SUPFAM" id="SSF103473">
    <property type="entry name" value="MFS general substrate transporter"/>
    <property type="match status" value="1"/>
</dbReference>
<dbReference type="Pfam" id="PF00083">
    <property type="entry name" value="Sugar_tr"/>
    <property type="match status" value="1"/>
</dbReference>
<dbReference type="PANTHER" id="PTHR23511:SF5">
    <property type="entry name" value="MAJOR FACILITATOR-TYPE TRANSPORTER HXNZ-RELATED"/>
    <property type="match status" value="1"/>
</dbReference>
<dbReference type="EMBL" id="JAKWFO010000005">
    <property type="protein sequence ID" value="KAI9635665.1"/>
    <property type="molecule type" value="Genomic_DNA"/>
</dbReference>
<dbReference type="RefSeq" id="XP_052945442.1">
    <property type="nucleotide sequence ID" value="XM_053087360.1"/>
</dbReference>
<evidence type="ECO:0000256" key="2">
    <source>
        <dbReference type="ARBA" id="ARBA00022448"/>
    </source>
</evidence>
<feature type="region of interest" description="Disordered" evidence="6">
    <location>
        <begin position="1"/>
        <end position="61"/>
    </location>
</feature>
<evidence type="ECO:0000259" key="8">
    <source>
        <dbReference type="PROSITE" id="PS50850"/>
    </source>
</evidence>
<dbReference type="Gene3D" id="1.20.1250.20">
    <property type="entry name" value="MFS general substrate transporter like domains"/>
    <property type="match status" value="2"/>
</dbReference>
<feature type="transmembrane region" description="Helical" evidence="7">
    <location>
        <begin position="581"/>
        <end position="600"/>
    </location>
</feature>
<dbReference type="InterPro" id="IPR036259">
    <property type="entry name" value="MFS_trans_sf"/>
</dbReference>
<dbReference type="GeneID" id="77726561"/>
<dbReference type="PROSITE" id="PS50850">
    <property type="entry name" value="MFS"/>
    <property type="match status" value="1"/>
</dbReference>
<feature type="domain" description="Major facilitator superfamily (MFS) profile" evidence="8">
    <location>
        <begin position="100"/>
        <end position="668"/>
    </location>
</feature>
<dbReference type="PANTHER" id="PTHR23511">
    <property type="entry name" value="SYNAPTIC VESICLE GLYCOPROTEIN 2"/>
    <property type="match status" value="1"/>
</dbReference>
<feature type="transmembrane region" description="Helical" evidence="7">
    <location>
        <begin position="100"/>
        <end position="123"/>
    </location>
</feature>
<evidence type="ECO:0000313" key="9">
    <source>
        <dbReference type="EMBL" id="KAI9635665.1"/>
    </source>
</evidence>
<feature type="compositionally biased region" description="Polar residues" evidence="6">
    <location>
        <begin position="335"/>
        <end position="344"/>
    </location>
</feature>
<feature type="transmembrane region" description="Helical" evidence="7">
    <location>
        <begin position="222"/>
        <end position="246"/>
    </location>
</feature>
<evidence type="ECO:0000256" key="5">
    <source>
        <dbReference type="ARBA" id="ARBA00023136"/>
    </source>
</evidence>
<accession>A0AA38H7B3</accession>
<feature type="transmembrane region" description="Helical" evidence="7">
    <location>
        <begin position="486"/>
        <end position="510"/>
    </location>
</feature>
<comment type="caution">
    <text evidence="9">The sequence shown here is derived from an EMBL/GenBank/DDBJ whole genome shotgun (WGS) entry which is preliminary data.</text>
</comment>
<feature type="transmembrane region" description="Helical" evidence="7">
    <location>
        <begin position="266"/>
        <end position="288"/>
    </location>
</feature>
<dbReference type="GO" id="GO:0016020">
    <property type="term" value="C:membrane"/>
    <property type="evidence" value="ECO:0007669"/>
    <property type="project" value="UniProtKB-SubCell"/>
</dbReference>
<evidence type="ECO:0000256" key="3">
    <source>
        <dbReference type="ARBA" id="ARBA00022692"/>
    </source>
</evidence>
<organism evidence="9 10">
    <name type="scientific">Dioszegia hungarica</name>
    <dbReference type="NCBI Taxonomy" id="4972"/>
    <lineage>
        <taxon>Eukaryota</taxon>
        <taxon>Fungi</taxon>
        <taxon>Dikarya</taxon>
        <taxon>Basidiomycota</taxon>
        <taxon>Agaricomycotina</taxon>
        <taxon>Tremellomycetes</taxon>
        <taxon>Tremellales</taxon>
        <taxon>Bulleribasidiaceae</taxon>
        <taxon>Dioszegia</taxon>
    </lineage>
</organism>
<evidence type="ECO:0000313" key="10">
    <source>
        <dbReference type="Proteomes" id="UP001164286"/>
    </source>
</evidence>
<evidence type="ECO:0000256" key="4">
    <source>
        <dbReference type="ARBA" id="ARBA00022989"/>
    </source>
</evidence>
<dbReference type="AlphaFoldDB" id="A0AA38H7B3"/>
<keyword evidence="3 7" id="KW-0812">Transmembrane</keyword>
<proteinExistence type="predicted"/>
<feature type="transmembrane region" description="Helical" evidence="7">
    <location>
        <begin position="135"/>
        <end position="157"/>
    </location>
</feature>
<protein>
    <submittedName>
        <fullName evidence="9">Membrane transporter</fullName>
    </submittedName>
</protein>
<feature type="transmembrane region" description="Helical" evidence="7">
    <location>
        <begin position="177"/>
        <end position="201"/>
    </location>
</feature>
<sequence>MLPALPLARQNSSAFTLPHPSPSAHTRTSSYRLTSKHDRERSLGSASRPSEEADEGEEDEDLRRELEMEMEEQGGEGLERERGLEDTLEKLGMGTYQWRLLALCGFGWMSDNSALTCIAVILPRVQIHFNLSHQVVGFLSASTMAGMMVGAIGWGSISDILGRALPFRTTLALTSVFGIGASFSPNFGVLCCWMFMLGSAVGGSMPTDGTLFLENLPHSKQYLLTLLSVFFSLGAVLSSVISYTFLPGASCSQYEGCDIAGKANDGWRRVLLALGVVNMVCALARWFLFRLHESPRYLVTHGREQEAVVALRSIATYNAHTIDITPADVLMPHASPSQSMSQRSLARDKKNSELPSPSHEADELSPVGSAVAPPPRKSPIRLGSAFYSASHAGSPLDTTTNAFERSFADAAIRSGQSVDEEAGEGAPDEAEADVEGALLPEKSTVGQRAGREARKVGRWARKPTEWWRSWMTQMAKLFVPKWRRTVILMWIIWGSMSFSYTMFNVWLPAVLESRAEGEGDEVIKMALREFMLYAVAGCPGSILGAWMIQTRLGRRKSLAICTAATGIATFAFLAVTSNLAVIISSMLISTAATAMYAVLYGMTPETFGTAIRGTACGTSAALSRLTGVMAPISAGFLLSVSPSLPVFTSASIFFIAAGCSLALPFERITEGKGGGAVMAH</sequence>
<dbReference type="InterPro" id="IPR020846">
    <property type="entry name" value="MFS_dom"/>
</dbReference>
<keyword evidence="10" id="KW-1185">Reference proteome</keyword>
<evidence type="ECO:0000256" key="1">
    <source>
        <dbReference type="ARBA" id="ARBA00004141"/>
    </source>
</evidence>
<name>A0AA38H7B3_9TREE</name>
<dbReference type="GO" id="GO:0022857">
    <property type="term" value="F:transmembrane transporter activity"/>
    <property type="evidence" value="ECO:0007669"/>
    <property type="project" value="InterPro"/>
</dbReference>
<dbReference type="InterPro" id="IPR005828">
    <property type="entry name" value="MFS_sugar_transport-like"/>
</dbReference>
<feature type="transmembrane region" description="Helical" evidence="7">
    <location>
        <begin position="557"/>
        <end position="575"/>
    </location>
</feature>
<evidence type="ECO:0000256" key="6">
    <source>
        <dbReference type="SAM" id="MobiDB-lite"/>
    </source>
</evidence>
<keyword evidence="4 7" id="KW-1133">Transmembrane helix</keyword>
<gene>
    <name evidence="9" type="ORF">MKK02DRAFT_27508</name>
</gene>
<feature type="transmembrane region" description="Helical" evidence="7">
    <location>
        <begin position="646"/>
        <end position="665"/>
    </location>
</feature>
<reference evidence="9" key="1">
    <citation type="journal article" date="2022" name="G3 (Bethesda)">
        <title>High quality genome of the basidiomycete yeast Dioszegia hungarica PDD-24b-2 isolated from cloud water.</title>
        <authorList>
            <person name="Jarrige D."/>
            <person name="Haridas S."/>
            <person name="Bleykasten-Grosshans C."/>
            <person name="Joly M."/>
            <person name="Nadalig T."/>
            <person name="Sancelme M."/>
            <person name="Vuilleumier S."/>
            <person name="Grigoriev I.V."/>
            <person name="Amato P."/>
            <person name="Bringel F."/>
        </authorList>
    </citation>
    <scope>NUCLEOTIDE SEQUENCE</scope>
    <source>
        <strain evidence="9">PDD-24b-2</strain>
    </source>
</reference>
<feature type="region of interest" description="Disordered" evidence="6">
    <location>
        <begin position="333"/>
        <end position="375"/>
    </location>
</feature>
<dbReference type="Proteomes" id="UP001164286">
    <property type="component" value="Unassembled WGS sequence"/>
</dbReference>
<feature type="transmembrane region" description="Helical" evidence="7">
    <location>
        <begin position="621"/>
        <end position="640"/>
    </location>
</feature>
<keyword evidence="2" id="KW-0813">Transport</keyword>